<dbReference type="Proteomes" id="UP001164746">
    <property type="component" value="Chromosome 8"/>
</dbReference>
<accession>A0ABY7EN55</accession>
<reference evidence="1" key="1">
    <citation type="submission" date="2022-11" db="EMBL/GenBank/DDBJ databases">
        <title>Centuries of genome instability and evolution in soft-shell clam transmissible cancer (bioRxiv).</title>
        <authorList>
            <person name="Hart S.F.M."/>
            <person name="Yonemitsu M.A."/>
            <person name="Giersch R.M."/>
            <person name="Beal B.F."/>
            <person name="Arriagada G."/>
            <person name="Davis B.W."/>
            <person name="Ostrander E.A."/>
            <person name="Goff S.P."/>
            <person name="Metzger M.J."/>
        </authorList>
    </citation>
    <scope>NUCLEOTIDE SEQUENCE</scope>
    <source>
        <strain evidence="1">MELC-2E11</strain>
        <tissue evidence="1">Siphon/mantle</tissue>
    </source>
</reference>
<protein>
    <recommendedName>
        <fullName evidence="3">Endonuclease/exonuclease/phosphatase domain-containing protein</fullName>
    </recommendedName>
</protein>
<dbReference type="InterPro" id="IPR036691">
    <property type="entry name" value="Endo/exonu/phosph_ase_sf"/>
</dbReference>
<keyword evidence="2" id="KW-1185">Reference proteome</keyword>
<sequence>MILFACKKPKLMIQIFISIPGNSVFMFNRKKLTRYRSGGIALIVKDNVLTFVQIDTSPQSDLIKFFTISKDIYGCNSNIDLKCGILYIPPIGSKYSHVDPYFEIQNELFRFCSENDHILLLGDMNSRCGNLHDFTFCDNVLSDLFDLHDGPTLWDSSKSANFVDNIDILKVSDIERNNQISQNDIDDVVNDIAILFSENAVTTFGMVHKREHNVSTQNDSPWFNRECQNLRNIYHKKRRAYNKHKTSHLKECLRNISKQYTRTMHKTVIIITELTG</sequence>
<gene>
    <name evidence="1" type="ORF">MAR_025598</name>
</gene>
<dbReference type="SUPFAM" id="SSF56219">
    <property type="entry name" value="DNase I-like"/>
    <property type="match status" value="1"/>
</dbReference>
<organism evidence="1 2">
    <name type="scientific">Mya arenaria</name>
    <name type="common">Soft-shell clam</name>
    <dbReference type="NCBI Taxonomy" id="6604"/>
    <lineage>
        <taxon>Eukaryota</taxon>
        <taxon>Metazoa</taxon>
        <taxon>Spiralia</taxon>
        <taxon>Lophotrochozoa</taxon>
        <taxon>Mollusca</taxon>
        <taxon>Bivalvia</taxon>
        <taxon>Autobranchia</taxon>
        <taxon>Heteroconchia</taxon>
        <taxon>Euheterodonta</taxon>
        <taxon>Imparidentia</taxon>
        <taxon>Neoheterodontei</taxon>
        <taxon>Myida</taxon>
        <taxon>Myoidea</taxon>
        <taxon>Myidae</taxon>
        <taxon>Mya</taxon>
    </lineage>
</organism>
<name>A0ABY7EN55_MYAAR</name>
<dbReference type="EMBL" id="CP111019">
    <property type="protein sequence ID" value="WAR11418.1"/>
    <property type="molecule type" value="Genomic_DNA"/>
</dbReference>
<evidence type="ECO:0008006" key="3">
    <source>
        <dbReference type="Google" id="ProtNLM"/>
    </source>
</evidence>
<proteinExistence type="predicted"/>
<evidence type="ECO:0000313" key="2">
    <source>
        <dbReference type="Proteomes" id="UP001164746"/>
    </source>
</evidence>
<evidence type="ECO:0000313" key="1">
    <source>
        <dbReference type="EMBL" id="WAR11418.1"/>
    </source>
</evidence>